<reference evidence="2" key="1">
    <citation type="journal article" date="2007" name="Nature">
        <title>The grapevine genome sequence suggests ancestral hexaploidization in major angiosperm phyla.</title>
        <authorList>
            <consortium name="The French-Italian Public Consortium for Grapevine Genome Characterization."/>
            <person name="Jaillon O."/>
            <person name="Aury J.-M."/>
            <person name="Noel B."/>
            <person name="Policriti A."/>
            <person name="Clepet C."/>
            <person name="Casagrande A."/>
            <person name="Choisne N."/>
            <person name="Aubourg S."/>
            <person name="Vitulo N."/>
            <person name="Jubin C."/>
            <person name="Vezzi A."/>
            <person name="Legeai F."/>
            <person name="Hugueney P."/>
            <person name="Dasilva C."/>
            <person name="Horner D."/>
            <person name="Mica E."/>
            <person name="Jublot D."/>
            <person name="Poulain J."/>
            <person name="Bruyere C."/>
            <person name="Billault A."/>
            <person name="Segurens B."/>
            <person name="Gouyvenoux M."/>
            <person name="Ugarte E."/>
            <person name="Cattonaro F."/>
            <person name="Anthouard V."/>
            <person name="Vico V."/>
            <person name="Del Fabbro C."/>
            <person name="Alaux M."/>
            <person name="Di Gaspero G."/>
            <person name="Dumas V."/>
            <person name="Felice N."/>
            <person name="Paillard S."/>
            <person name="Juman I."/>
            <person name="Moroldo M."/>
            <person name="Scalabrin S."/>
            <person name="Canaguier A."/>
            <person name="Le Clainche I."/>
            <person name="Malacrida G."/>
            <person name="Durand E."/>
            <person name="Pesole G."/>
            <person name="Laucou V."/>
            <person name="Chatelet P."/>
            <person name="Merdinoglu D."/>
            <person name="Delledonne M."/>
            <person name="Pezzotti M."/>
            <person name="Lecharny A."/>
            <person name="Scarpelli C."/>
            <person name="Artiguenave F."/>
            <person name="Pe M.E."/>
            <person name="Valle G."/>
            <person name="Morgante M."/>
            <person name="Caboche M."/>
            <person name="Adam-Blondon A.-F."/>
            <person name="Weissenbach J."/>
            <person name="Quetier F."/>
            <person name="Wincker P."/>
        </authorList>
    </citation>
    <scope>NUCLEOTIDE SEQUENCE [LARGE SCALE GENOMIC DNA]</scope>
    <source>
        <strain evidence="2">cv. Pinot noir / PN40024</strain>
    </source>
</reference>
<protein>
    <submittedName>
        <fullName evidence="1">Uncharacterized protein</fullName>
    </submittedName>
</protein>
<proteinExistence type="predicted"/>
<evidence type="ECO:0000313" key="2">
    <source>
        <dbReference type="Proteomes" id="UP000009183"/>
    </source>
</evidence>
<gene>
    <name evidence="1" type="ordered locus">VIT_01s0150g00490</name>
</gene>
<dbReference type="InParanoid" id="D7TFL9"/>
<evidence type="ECO:0000313" key="1">
    <source>
        <dbReference type="EMBL" id="CBI29292.3"/>
    </source>
</evidence>
<name>D7TFL9_VITVI</name>
<keyword evidence="2" id="KW-1185">Reference proteome</keyword>
<dbReference type="HOGENOM" id="CLU_3436792_0_0_1"/>
<dbReference type="EMBL" id="FN595770">
    <property type="protein sequence ID" value="CBI29292.3"/>
    <property type="molecule type" value="Genomic_DNA"/>
</dbReference>
<dbReference type="Proteomes" id="UP000009183">
    <property type="component" value="Chromosome 1"/>
</dbReference>
<accession>D7TFL9</accession>
<sequence>MDETHKTSPACR</sequence>
<organism evidence="1 2">
    <name type="scientific">Vitis vinifera</name>
    <name type="common">Grape</name>
    <dbReference type="NCBI Taxonomy" id="29760"/>
    <lineage>
        <taxon>Eukaryota</taxon>
        <taxon>Viridiplantae</taxon>
        <taxon>Streptophyta</taxon>
        <taxon>Embryophyta</taxon>
        <taxon>Tracheophyta</taxon>
        <taxon>Spermatophyta</taxon>
        <taxon>Magnoliopsida</taxon>
        <taxon>eudicotyledons</taxon>
        <taxon>Gunneridae</taxon>
        <taxon>Pentapetalae</taxon>
        <taxon>rosids</taxon>
        <taxon>Vitales</taxon>
        <taxon>Vitaceae</taxon>
        <taxon>Viteae</taxon>
        <taxon>Vitis</taxon>
    </lineage>
</organism>